<evidence type="ECO:0000313" key="2">
    <source>
        <dbReference type="EMBL" id="KAF5315799.1"/>
    </source>
</evidence>
<organism evidence="2 3">
    <name type="scientific">Ephemerocybe angulata</name>
    <dbReference type="NCBI Taxonomy" id="980116"/>
    <lineage>
        <taxon>Eukaryota</taxon>
        <taxon>Fungi</taxon>
        <taxon>Dikarya</taxon>
        <taxon>Basidiomycota</taxon>
        <taxon>Agaricomycotina</taxon>
        <taxon>Agaricomycetes</taxon>
        <taxon>Agaricomycetidae</taxon>
        <taxon>Agaricales</taxon>
        <taxon>Agaricineae</taxon>
        <taxon>Psathyrellaceae</taxon>
        <taxon>Ephemerocybe</taxon>
    </lineage>
</organism>
<sequence>MSESMHGFSSPLTSPDPSQESSAQRPSKLKRQRIDSEDDESGNRPSASQEDETQPAASSSRRNRAAYTSDEEEGTVNEPAMASPSYSHGDHDSHTHTRRLRTRRGSATSSIHEEPKKPSKKQTSKSKGKTKVDGPPKKKTKKAAAHEYNDDLDMSDDFDESEGDIEAELEELAGVSEEEFEDQPRSKGKSKGGGRGARGRGVAGGGDKKAAKEIVIKAKDESGRARSGSAPLQLAKATRSVAKSHRPPPTHDEMEVDVVGASSPSQTGEGSQTKDDKSSTAPTPAKKRKLFISKKKTVESSAPNTPATASGPSKPNAAGTAGDAKGKDAFSDIKPTAPAGTRKPAAYVGVADLDLSDKNTYAELFNTKGTNASGSNRRAKDEERRKELDAMRKEWKAKRDSEQMQTPPFDLQAQAEKLARFEERLRSIRSSAVYPNFLASKWRELWERERERRHNEAKAREREAQGGRHQTNGVATNGAGYEPDRR</sequence>
<feature type="compositionally biased region" description="Basic and acidic residues" evidence="1">
    <location>
        <begin position="450"/>
        <end position="466"/>
    </location>
</feature>
<dbReference type="AlphaFoldDB" id="A0A8H5B322"/>
<feature type="region of interest" description="Disordered" evidence="1">
    <location>
        <begin position="1"/>
        <end position="345"/>
    </location>
</feature>
<feature type="compositionally biased region" description="Polar residues" evidence="1">
    <location>
        <begin position="299"/>
        <end position="313"/>
    </location>
</feature>
<dbReference type="Proteomes" id="UP000541558">
    <property type="component" value="Unassembled WGS sequence"/>
</dbReference>
<gene>
    <name evidence="2" type="ORF">D9611_004691</name>
</gene>
<dbReference type="EMBL" id="JAACJK010000220">
    <property type="protein sequence ID" value="KAF5315799.1"/>
    <property type="molecule type" value="Genomic_DNA"/>
</dbReference>
<feature type="compositionally biased region" description="Basic and acidic residues" evidence="1">
    <location>
        <begin position="378"/>
        <end position="402"/>
    </location>
</feature>
<evidence type="ECO:0000256" key="1">
    <source>
        <dbReference type="SAM" id="MobiDB-lite"/>
    </source>
</evidence>
<reference evidence="2 3" key="1">
    <citation type="journal article" date="2020" name="ISME J.">
        <title>Uncovering the hidden diversity of litter-decomposition mechanisms in mushroom-forming fungi.</title>
        <authorList>
            <person name="Floudas D."/>
            <person name="Bentzer J."/>
            <person name="Ahren D."/>
            <person name="Johansson T."/>
            <person name="Persson P."/>
            <person name="Tunlid A."/>
        </authorList>
    </citation>
    <scope>NUCLEOTIDE SEQUENCE [LARGE SCALE GENOMIC DNA]</scope>
    <source>
        <strain evidence="2 3">CBS 175.51</strain>
    </source>
</reference>
<feature type="compositionally biased region" description="Polar residues" evidence="1">
    <location>
        <begin position="367"/>
        <end position="376"/>
    </location>
</feature>
<feature type="compositionally biased region" description="Polar residues" evidence="1">
    <location>
        <begin position="10"/>
        <end position="25"/>
    </location>
</feature>
<keyword evidence="3" id="KW-1185">Reference proteome</keyword>
<feature type="compositionally biased region" description="Basic and acidic residues" evidence="1">
    <location>
        <begin position="206"/>
        <end position="224"/>
    </location>
</feature>
<name>A0A8H5B322_9AGAR</name>
<feature type="region of interest" description="Disordered" evidence="1">
    <location>
        <begin position="366"/>
        <end position="409"/>
    </location>
</feature>
<feature type="compositionally biased region" description="Basic residues" evidence="1">
    <location>
        <begin position="285"/>
        <end position="295"/>
    </location>
</feature>
<feature type="compositionally biased region" description="Polar residues" evidence="1">
    <location>
        <begin position="262"/>
        <end position="271"/>
    </location>
</feature>
<proteinExistence type="predicted"/>
<feature type="region of interest" description="Disordered" evidence="1">
    <location>
        <begin position="450"/>
        <end position="486"/>
    </location>
</feature>
<accession>A0A8H5B322</accession>
<dbReference type="OrthoDB" id="3362703at2759"/>
<feature type="compositionally biased region" description="Gly residues" evidence="1">
    <location>
        <begin position="193"/>
        <end position="205"/>
    </location>
</feature>
<feature type="compositionally biased region" description="Acidic residues" evidence="1">
    <location>
        <begin position="150"/>
        <end position="181"/>
    </location>
</feature>
<feature type="compositionally biased region" description="Basic residues" evidence="1">
    <location>
        <begin position="118"/>
        <end position="129"/>
    </location>
</feature>
<protein>
    <submittedName>
        <fullName evidence="2">Uncharacterized protein</fullName>
    </submittedName>
</protein>
<evidence type="ECO:0000313" key="3">
    <source>
        <dbReference type="Proteomes" id="UP000541558"/>
    </source>
</evidence>
<comment type="caution">
    <text evidence="2">The sequence shown here is derived from an EMBL/GenBank/DDBJ whole genome shotgun (WGS) entry which is preliminary data.</text>
</comment>